<reference evidence="2 3" key="1">
    <citation type="journal article" date="2019" name="Emerg. Microbes Infect.">
        <title>Comprehensive subspecies identification of 175 nontuberculous mycobacteria species based on 7547 genomic profiles.</title>
        <authorList>
            <person name="Matsumoto Y."/>
            <person name="Kinjo T."/>
            <person name="Motooka D."/>
            <person name="Nabeya D."/>
            <person name="Jung N."/>
            <person name="Uechi K."/>
            <person name="Horii T."/>
            <person name="Iida T."/>
            <person name="Fujita J."/>
            <person name="Nakamura S."/>
        </authorList>
    </citation>
    <scope>NUCLEOTIDE SEQUENCE [LARGE SCALE GENOMIC DNA]</scope>
    <source>
        <strain evidence="2 3">JCM 12405</strain>
    </source>
</reference>
<proteinExistence type="predicted"/>
<organism evidence="2 3">
    <name type="scientific">Mycolicibacterium doricum</name>
    <dbReference type="NCBI Taxonomy" id="126673"/>
    <lineage>
        <taxon>Bacteria</taxon>
        <taxon>Bacillati</taxon>
        <taxon>Actinomycetota</taxon>
        <taxon>Actinomycetes</taxon>
        <taxon>Mycobacteriales</taxon>
        <taxon>Mycobacteriaceae</taxon>
        <taxon>Mycolicibacterium</taxon>
    </lineage>
</organism>
<gene>
    <name evidence="2" type="ORF">MDOR_24510</name>
</gene>
<feature type="compositionally biased region" description="Polar residues" evidence="1">
    <location>
        <begin position="1"/>
        <end position="14"/>
    </location>
</feature>
<evidence type="ECO:0000313" key="2">
    <source>
        <dbReference type="EMBL" id="BBZ08282.1"/>
    </source>
</evidence>
<sequence length="61" mass="6469">MSVASSASSPNQAEEYSRGPCAPAPAECFCQAVLRDHRGQRIDAQPPAWVGTRRLAAIANT</sequence>
<dbReference type="EMBL" id="AP022605">
    <property type="protein sequence ID" value="BBZ08282.1"/>
    <property type="molecule type" value="Genomic_DNA"/>
</dbReference>
<evidence type="ECO:0000256" key="1">
    <source>
        <dbReference type="SAM" id="MobiDB-lite"/>
    </source>
</evidence>
<dbReference type="KEGG" id="mdr:MDOR_24510"/>
<feature type="region of interest" description="Disordered" evidence="1">
    <location>
        <begin position="1"/>
        <end position="23"/>
    </location>
</feature>
<dbReference type="RefSeq" id="WP_133055540.1">
    <property type="nucleotide sequence ID" value="NZ_AP022605.1"/>
</dbReference>
<evidence type="ECO:0000313" key="3">
    <source>
        <dbReference type="Proteomes" id="UP000467201"/>
    </source>
</evidence>
<protein>
    <submittedName>
        <fullName evidence="2">Uncharacterized protein</fullName>
    </submittedName>
</protein>
<name>A0A7I7VUG5_9MYCO</name>
<accession>A0A7I7VUG5</accession>
<dbReference type="AlphaFoldDB" id="A0A7I7VUG5"/>
<dbReference type="Proteomes" id="UP000467201">
    <property type="component" value="Chromosome"/>
</dbReference>